<name>A0A0E3LAA6_9EURY</name>
<dbReference type="PATRIC" id="fig|1434119.4.peg.1256"/>
<organism evidence="1 2">
    <name type="scientific">Methanosarcina siciliae HI350</name>
    <dbReference type="NCBI Taxonomy" id="1434119"/>
    <lineage>
        <taxon>Archaea</taxon>
        <taxon>Methanobacteriati</taxon>
        <taxon>Methanobacteriota</taxon>
        <taxon>Stenosarchaea group</taxon>
        <taxon>Methanomicrobia</taxon>
        <taxon>Methanosarcinales</taxon>
        <taxon>Methanosarcinaceae</taxon>
        <taxon>Methanosarcina</taxon>
    </lineage>
</organism>
<reference evidence="1 2" key="1">
    <citation type="submission" date="2014-07" db="EMBL/GenBank/DDBJ databases">
        <title>Methanogenic archaea and the global carbon cycle.</title>
        <authorList>
            <person name="Henriksen J.R."/>
            <person name="Luke J."/>
            <person name="Reinhart S."/>
            <person name="Benedict M.N."/>
            <person name="Youngblut N.D."/>
            <person name="Metcalf M.E."/>
            <person name="Whitaker R.J."/>
            <person name="Metcalf W.W."/>
        </authorList>
    </citation>
    <scope>NUCLEOTIDE SEQUENCE [LARGE SCALE GENOMIC DNA]</scope>
    <source>
        <strain evidence="1 2">HI350</strain>
    </source>
</reference>
<dbReference type="RefSeq" id="WP_148704995.1">
    <property type="nucleotide sequence ID" value="NZ_CP009507.1"/>
</dbReference>
<protein>
    <submittedName>
        <fullName evidence="1">Uncharacterized protein</fullName>
    </submittedName>
</protein>
<dbReference type="KEGG" id="msz:MSSIH_0996"/>
<accession>A0A0E3LAA6</accession>
<dbReference type="EMBL" id="CP009507">
    <property type="protein sequence ID" value="AKB31686.1"/>
    <property type="molecule type" value="Genomic_DNA"/>
</dbReference>
<evidence type="ECO:0000313" key="2">
    <source>
        <dbReference type="Proteomes" id="UP000033092"/>
    </source>
</evidence>
<dbReference type="GeneID" id="41604982"/>
<dbReference type="Proteomes" id="UP000033092">
    <property type="component" value="Chromosome"/>
</dbReference>
<dbReference type="AlphaFoldDB" id="A0A0E3LAA6"/>
<sequence>MNYKAGDRSFQGGGDSLFRHLLPDTPEVKRIKNLRGREYEYAEYIGIIEYSIARHFCETDRKTKDRDAISALKNTRKNFNKDIAFFKPELEREIVRNLIEVLEEKPRTQHELKLVIDYVLDVIENRAWMEDEQAYIKWAAYVMNLFTEEENEEYERSIKKLAARLGLSRKHADLMLMKGEEEDYFEFVEEYGAESEGNEGNEGWGEGEESDEEELIAEMERRFLSMEDSEKFDFLMENGPGFYEFVGIYISELAEKGEFGRIQELYSKLTAKYDDFLYLYVYMGATYLEIDPALAKSYFELALKALDKLDELSGSTKERLRGNFLSLIEKIN</sequence>
<proteinExistence type="predicted"/>
<dbReference type="HOGENOM" id="CLU_864978_0_0_2"/>
<evidence type="ECO:0000313" key="1">
    <source>
        <dbReference type="EMBL" id="AKB31686.1"/>
    </source>
</evidence>
<gene>
    <name evidence="1" type="ORF">MSSIH_0996</name>
</gene>